<feature type="transmembrane region" description="Helical" evidence="1">
    <location>
        <begin position="37"/>
        <end position="57"/>
    </location>
</feature>
<dbReference type="Proteomes" id="UP001596170">
    <property type="component" value="Unassembled WGS sequence"/>
</dbReference>
<keyword evidence="1" id="KW-0812">Transmembrane</keyword>
<keyword evidence="3" id="KW-1185">Reference proteome</keyword>
<sequence>MKERNEASPKFILTMCIVYGVFVIIQSVQIIMTPHTFIRVISLFAVIMLSSIIGAFVRELFMLKKKITN</sequence>
<dbReference type="RefSeq" id="WP_377735479.1">
    <property type="nucleotide sequence ID" value="NZ_JBHSRI010000025.1"/>
</dbReference>
<name>A0ABW1LA60_9BACL</name>
<evidence type="ECO:0000313" key="2">
    <source>
        <dbReference type="EMBL" id="MFC6040885.1"/>
    </source>
</evidence>
<keyword evidence="1" id="KW-1133">Transmembrane helix</keyword>
<reference evidence="3" key="1">
    <citation type="journal article" date="2019" name="Int. J. Syst. Evol. Microbiol.">
        <title>The Global Catalogue of Microorganisms (GCM) 10K type strain sequencing project: providing services to taxonomists for standard genome sequencing and annotation.</title>
        <authorList>
            <consortium name="The Broad Institute Genomics Platform"/>
            <consortium name="The Broad Institute Genome Sequencing Center for Infectious Disease"/>
            <person name="Wu L."/>
            <person name="Ma J."/>
        </authorList>
    </citation>
    <scope>NUCLEOTIDE SEQUENCE [LARGE SCALE GENOMIC DNA]</scope>
    <source>
        <strain evidence="3">CCUG 54527</strain>
    </source>
</reference>
<dbReference type="EMBL" id="JBHSRI010000025">
    <property type="protein sequence ID" value="MFC6040885.1"/>
    <property type="molecule type" value="Genomic_DNA"/>
</dbReference>
<proteinExistence type="predicted"/>
<organism evidence="2 3">
    <name type="scientific">Paenisporosarcina macmurdoensis</name>
    <dbReference type="NCBI Taxonomy" id="212659"/>
    <lineage>
        <taxon>Bacteria</taxon>
        <taxon>Bacillati</taxon>
        <taxon>Bacillota</taxon>
        <taxon>Bacilli</taxon>
        <taxon>Bacillales</taxon>
        <taxon>Caryophanaceae</taxon>
        <taxon>Paenisporosarcina</taxon>
    </lineage>
</organism>
<comment type="caution">
    <text evidence="2">The sequence shown here is derived from an EMBL/GenBank/DDBJ whole genome shotgun (WGS) entry which is preliminary data.</text>
</comment>
<gene>
    <name evidence="2" type="ORF">ACFPYN_15770</name>
</gene>
<protein>
    <submittedName>
        <fullName evidence="2">Uncharacterized protein</fullName>
    </submittedName>
</protein>
<evidence type="ECO:0000256" key="1">
    <source>
        <dbReference type="SAM" id="Phobius"/>
    </source>
</evidence>
<keyword evidence="1" id="KW-0472">Membrane</keyword>
<evidence type="ECO:0000313" key="3">
    <source>
        <dbReference type="Proteomes" id="UP001596170"/>
    </source>
</evidence>
<feature type="transmembrane region" description="Helical" evidence="1">
    <location>
        <begin position="12"/>
        <end position="31"/>
    </location>
</feature>
<accession>A0ABW1LA60</accession>